<dbReference type="EMBL" id="LQWZ01000012">
    <property type="protein sequence ID" value="OAH57675.1"/>
    <property type="molecule type" value="Genomic_DNA"/>
</dbReference>
<feature type="binding site" evidence="6">
    <location>
        <position position="124"/>
    </location>
    <ligand>
        <name>FAD</name>
        <dbReference type="ChEBI" id="CHEBI:57692"/>
    </ligand>
</feature>
<comment type="caution">
    <text evidence="8">The sequence shown here is derived from an EMBL/GenBank/DDBJ whole genome shotgun (WGS) entry which is preliminary data.</text>
</comment>
<reference evidence="8 9" key="1">
    <citation type="submission" date="2016-01" db="EMBL/GenBank/DDBJ databases">
        <title>Investigation of taxonomic status of Bacillus aminovorans.</title>
        <authorList>
            <person name="Verma A."/>
            <person name="Pal Y."/>
            <person name="Krishnamurthi S."/>
        </authorList>
    </citation>
    <scope>NUCLEOTIDE SEQUENCE [LARGE SCALE GENOMIC DNA]</scope>
    <source>
        <strain evidence="8 9">DSM 4337</strain>
    </source>
</reference>
<dbReference type="Gene3D" id="3.50.50.60">
    <property type="entry name" value="FAD/NAD(P)-binding domain"/>
    <property type="match status" value="2"/>
</dbReference>
<evidence type="ECO:0000256" key="6">
    <source>
        <dbReference type="HAMAP-Rule" id="MF_01685"/>
    </source>
</evidence>
<dbReference type="GO" id="GO:0050661">
    <property type="term" value="F:NADP binding"/>
    <property type="evidence" value="ECO:0007669"/>
    <property type="project" value="UniProtKB-UniRule"/>
</dbReference>
<comment type="catalytic activity">
    <reaction evidence="6">
        <text>2 reduced [2Fe-2S]-[ferredoxin] + NADP(+) + H(+) = 2 oxidized [2Fe-2S]-[ferredoxin] + NADPH</text>
        <dbReference type="Rhea" id="RHEA:20125"/>
        <dbReference type="Rhea" id="RHEA-COMP:10000"/>
        <dbReference type="Rhea" id="RHEA-COMP:10001"/>
        <dbReference type="ChEBI" id="CHEBI:15378"/>
        <dbReference type="ChEBI" id="CHEBI:33737"/>
        <dbReference type="ChEBI" id="CHEBI:33738"/>
        <dbReference type="ChEBI" id="CHEBI:57783"/>
        <dbReference type="ChEBI" id="CHEBI:58349"/>
        <dbReference type="EC" id="1.18.1.2"/>
    </reaction>
</comment>
<dbReference type="RefSeq" id="WP_063974695.1">
    <property type="nucleotide sequence ID" value="NZ_LQWZ01000012.1"/>
</dbReference>
<evidence type="ECO:0000256" key="4">
    <source>
        <dbReference type="ARBA" id="ARBA00022857"/>
    </source>
</evidence>
<keyword evidence="2 6" id="KW-0285">Flavoprotein</keyword>
<evidence type="ECO:0000256" key="1">
    <source>
        <dbReference type="ARBA" id="ARBA00011738"/>
    </source>
</evidence>
<name>A0A177KXE6_9BACI</name>
<dbReference type="InterPro" id="IPR022890">
    <property type="entry name" value="Fd--NADP_Rdtase_type_2"/>
</dbReference>
<accession>A0A177KXE6</accession>
<evidence type="ECO:0000256" key="3">
    <source>
        <dbReference type="ARBA" id="ARBA00022827"/>
    </source>
</evidence>
<dbReference type="InterPro" id="IPR050097">
    <property type="entry name" value="Ferredoxin-NADP_redctase_2"/>
</dbReference>
<dbReference type="InterPro" id="IPR036188">
    <property type="entry name" value="FAD/NAD-bd_sf"/>
</dbReference>
<feature type="binding site" evidence="6">
    <location>
        <position position="37"/>
    </location>
    <ligand>
        <name>FAD</name>
        <dbReference type="ChEBI" id="CHEBI:57692"/>
    </ligand>
</feature>
<evidence type="ECO:0000256" key="2">
    <source>
        <dbReference type="ARBA" id="ARBA00022630"/>
    </source>
</evidence>
<dbReference type="EC" id="1.18.1.2" evidence="6"/>
<evidence type="ECO:0000259" key="7">
    <source>
        <dbReference type="Pfam" id="PF07992"/>
    </source>
</evidence>
<dbReference type="Pfam" id="PF07992">
    <property type="entry name" value="Pyr_redox_2"/>
    <property type="match status" value="1"/>
</dbReference>
<sequence length="351" mass="38744">MVEELELFDVTIIGGGPAGLYTAFYSGMRDLKTKIIEYGPKLGGRVLIYPEKVIWDVGGVTPILGEQLIAQLEEQARTFDPTIVLNQQVVGLEKLKDGTFILTAATGEKHHSKTVILAVGYGVLTMQKLEIEGADRYEVTNLHYTVQELEVFRDKHVLISGGGNSAVDWANELETIAASVTVVHRRNDFGGHEKNVIKMKESSVDVRTPYEVVQLHGNGDTIDQVSMSHIETGEVERITVDAVIVNHGLKCDYGPLTEWGLEMKEDVAIVNSKRETNIPGVYGAGDFIDHESKVRLIAGAFTDGILALNSAKLRIEPDAPKVAYVSSHNIRFKERNKKLGLDDENYRDVEG</sequence>
<organism evidence="8 9">
    <name type="scientific">Domibacillus aminovorans</name>
    <dbReference type="NCBI Taxonomy" id="29332"/>
    <lineage>
        <taxon>Bacteria</taxon>
        <taxon>Bacillati</taxon>
        <taxon>Bacillota</taxon>
        <taxon>Bacilli</taxon>
        <taxon>Bacillales</taxon>
        <taxon>Bacillaceae</taxon>
        <taxon>Domibacillus</taxon>
    </lineage>
</organism>
<comment type="similarity">
    <text evidence="6">Belongs to the ferredoxin--NADP reductase type 2 family.</text>
</comment>
<feature type="binding site" evidence="6">
    <location>
        <position position="286"/>
    </location>
    <ligand>
        <name>FAD</name>
        <dbReference type="ChEBI" id="CHEBI:57692"/>
    </ligand>
</feature>
<evidence type="ECO:0000313" key="8">
    <source>
        <dbReference type="EMBL" id="OAH57675.1"/>
    </source>
</evidence>
<dbReference type="AlphaFoldDB" id="A0A177KXE6"/>
<feature type="binding site" evidence="6">
    <location>
        <position position="89"/>
    </location>
    <ligand>
        <name>FAD</name>
        <dbReference type="ChEBI" id="CHEBI:57692"/>
    </ligand>
</feature>
<dbReference type="Proteomes" id="UP000077271">
    <property type="component" value="Unassembled WGS sequence"/>
</dbReference>
<dbReference type="GO" id="GO:0050660">
    <property type="term" value="F:flavin adenine dinucleotide binding"/>
    <property type="evidence" value="ECO:0007669"/>
    <property type="project" value="UniProtKB-UniRule"/>
</dbReference>
<dbReference type="PRINTS" id="PR00469">
    <property type="entry name" value="PNDRDTASEII"/>
</dbReference>
<keyword evidence="3 6" id="KW-0274">FAD</keyword>
<comment type="cofactor">
    <cofactor evidence="6">
        <name>FAD</name>
        <dbReference type="ChEBI" id="CHEBI:57692"/>
    </cofactor>
    <text evidence="6">Binds 1 FAD per subunit.</text>
</comment>
<evidence type="ECO:0000313" key="9">
    <source>
        <dbReference type="Proteomes" id="UP000077271"/>
    </source>
</evidence>
<feature type="domain" description="FAD/NAD(P)-binding" evidence="7">
    <location>
        <begin position="8"/>
        <end position="301"/>
    </location>
</feature>
<dbReference type="PRINTS" id="PR00368">
    <property type="entry name" value="FADPNR"/>
</dbReference>
<keyword evidence="4 6" id="KW-0521">NADP</keyword>
<feature type="binding site" evidence="6">
    <location>
        <position position="49"/>
    </location>
    <ligand>
        <name>FAD</name>
        <dbReference type="ChEBI" id="CHEBI:57692"/>
    </ligand>
</feature>
<dbReference type="InterPro" id="IPR023753">
    <property type="entry name" value="FAD/NAD-binding_dom"/>
</dbReference>
<dbReference type="OrthoDB" id="9806179at2"/>
<feature type="binding site" evidence="6">
    <location>
        <position position="327"/>
    </location>
    <ligand>
        <name>FAD</name>
        <dbReference type="ChEBI" id="CHEBI:57692"/>
    </ligand>
</feature>
<protein>
    <recommendedName>
        <fullName evidence="6">Ferredoxin--NADP reductase</fullName>
        <shortName evidence="6">FNR</shortName>
        <shortName evidence="6">Fd-NADP(+) reductase</shortName>
        <ecNumber evidence="6">1.18.1.2</ecNumber>
    </recommendedName>
</protein>
<proteinExistence type="inferred from homology"/>
<dbReference type="PANTHER" id="PTHR48105">
    <property type="entry name" value="THIOREDOXIN REDUCTASE 1-RELATED-RELATED"/>
    <property type="match status" value="1"/>
</dbReference>
<dbReference type="SUPFAM" id="SSF51905">
    <property type="entry name" value="FAD/NAD(P)-binding domain"/>
    <property type="match status" value="1"/>
</dbReference>
<evidence type="ECO:0000256" key="5">
    <source>
        <dbReference type="ARBA" id="ARBA00023002"/>
    </source>
</evidence>
<comment type="subunit">
    <text evidence="1 6">Homodimer.</text>
</comment>
<dbReference type="HAMAP" id="MF_01685">
    <property type="entry name" value="FENR2"/>
    <property type="match status" value="1"/>
</dbReference>
<dbReference type="GO" id="GO:0004324">
    <property type="term" value="F:ferredoxin-NADP+ reductase activity"/>
    <property type="evidence" value="ECO:0007669"/>
    <property type="project" value="UniProtKB-UniRule"/>
</dbReference>
<gene>
    <name evidence="8" type="ORF">AWH48_01250</name>
</gene>
<keyword evidence="5 6" id="KW-0560">Oxidoreductase</keyword>
<comment type="caution">
    <text evidence="6">Lacks conserved residue(s) required for the propagation of feature annotation.</text>
</comment>